<dbReference type="EMBL" id="JBHMEW010000061">
    <property type="protein sequence ID" value="MFB9212462.1"/>
    <property type="molecule type" value="Genomic_DNA"/>
</dbReference>
<dbReference type="GO" id="GO:0016740">
    <property type="term" value="F:transferase activity"/>
    <property type="evidence" value="ECO:0007669"/>
    <property type="project" value="UniProtKB-KW"/>
</dbReference>
<dbReference type="InterPro" id="IPR027417">
    <property type="entry name" value="P-loop_NTPase"/>
</dbReference>
<evidence type="ECO:0000313" key="3">
    <source>
        <dbReference type="Proteomes" id="UP001589654"/>
    </source>
</evidence>
<comment type="caution">
    <text evidence="2">The sequence shown here is derived from an EMBL/GenBank/DDBJ whole genome shotgun (WGS) entry which is preliminary data.</text>
</comment>
<dbReference type="SUPFAM" id="SSF52540">
    <property type="entry name" value="P-loop containing nucleoside triphosphate hydrolases"/>
    <property type="match status" value="1"/>
</dbReference>
<organism evidence="2 3">
    <name type="scientific">Echinicola jeungdonensis</name>
    <dbReference type="NCBI Taxonomy" id="709343"/>
    <lineage>
        <taxon>Bacteria</taxon>
        <taxon>Pseudomonadati</taxon>
        <taxon>Bacteroidota</taxon>
        <taxon>Cytophagia</taxon>
        <taxon>Cytophagales</taxon>
        <taxon>Cyclobacteriaceae</taxon>
        <taxon>Echinicola</taxon>
    </lineage>
</organism>
<keyword evidence="1 2" id="KW-0808">Transferase</keyword>
<name>A0ABV5J6M4_9BACT</name>
<accession>A0ABV5J6M4</accession>
<dbReference type="EC" id="2.8.2.-" evidence="2"/>
<evidence type="ECO:0000256" key="1">
    <source>
        <dbReference type="ARBA" id="ARBA00022679"/>
    </source>
</evidence>
<reference evidence="2 3" key="1">
    <citation type="submission" date="2024-09" db="EMBL/GenBank/DDBJ databases">
        <authorList>
            <person name="Sun Q."/>
            <person name="Mori K."/>
        </authorList>
    </citation>
    <scope>NUCLEOTIDE SEQUENCE [LARGE SCALE GENOMIC DNA]</scope>
    <source>
        <strain evidence="2 3">CECT 7682</strain>
    </source>
</reference>
<dbReference type="PANTHER" id="PTHR10605">
    <property type="entry name" value="HEPARAN SULFATE SULFOTRANSFERASE"/>
    <property type="match status" value="1"/>
</dbReference>
<proteinExistence type="predicted"/>
<dbReference type="InterPro" id="IPR037359">
    <property type="entry name" value="NST/OST"/>
</dbReference>
<dbReference type="Pfam" id="PF13469">
    <property type="entry name" value="Sulfotransfer_3"/>
    <property type="match status" value="1"/>
</dbReference>
<gene>
    <name evidence="2" type="ORF">ACFFUR_11655</name>
</gene>
<dbReference type="Gene3D" id="3.40.50.300">
    <property type="entry name" value="P-loop containing nucleotide triphosphate hydrolases"/>
    <property type="match status" value="1"/>
</dbReference>
<evidence type="ECO:0000313" key="2">
    <source>
        <dbReference type="EMBL" id="MFB9212462.1"/>
    </source>
</evidence>
<dbReference type="Proteomes" id="UP001589654">
    <property type="component" value="Unassembled WGS sequence"/>
</dbReference>
<dbReference type="RefSeq" id="WP_379945432.1">
    <property type="nucleotide sequence ID" value="NZ_JBHMEW010000061.1"/>
</dbReference>
<sequence length="303" mass="36335">MIPNLFIIGAAKCGTTSLHEYLAQHPEIFMARVKEPHFFAQVENTLYDYKEEFSPEKEYHTWVIKEKDEYLNLFRDGQKSKYKGESSPSYLWDPEAARKIYDFNPQAKLIVLLRDPIKRAFSHYQMDVHAGYQEKRNFYDALKEDFEMPDSQKGWNKSHLYMELGLYHQQLERFRELFSKEQIMVIRFEDFIQDIENGLKNIFEFLEVDNRRLTDIDFGKKHNQTQSPKYVFISKLKDNKVIQKMIGLIPEGLKNKIKKSTYQDGYRKDLVLDEKGWEYLIQFYQDDLKQLKKDWGISFNLNI</sequence>
<keyword evidence="3" id="KW-1185">Reference proteome</keyword>
<protein>
    <submittedName>
        <fullName evidence="2">Sulfotransferase</fullName>
        <ecNumber evidence="2">2.8.2.-</ecNumber>
    </submittedName>
</protein>
<dbReference type="PANTHER" id="PTHR10605:SF56">
    <property type="entry name" value="BIFUNCTIONAL HEPARAN SULFATE N-DEACETYLASE_N-SULFOTRANSFERASE"/>
    <property type="match status" value="1"/>
</dbReference>